<dbReference type="PANTHER" id="PTHR36436">
    <property type="entry name" value="SLL5081 PROTEIN"/>
    <property type="match status" value="1"/>
</dbReference>
<accession>H3S981</accession>
<dbReference type="Proteomes" id="UP000003900">
    <property type="component" value="Unassembled WGS sequence"/>
</dbReference>
<keyword evidence="2" id="KW-1185">Reference proteome</keyword>
<dbReference type="EMBL" id="AHKH01000001">
    <property type="protein sequence ID" value="EHQ64329.1"/>
    <property type="molecule type" value="Genomic_DNA"/>
</dbReference>
<evidence type="ECO:0008006" key="3">
    <source>
        <dbReference type="Google" id="ProtNLM"/>
    </source>
</evidence>
<dbReference type="OrthoDB" id="8856529at2"/>
<evidence type="ECO:0000313" key="2">
    <source>
        <dbReference type="Proteomes" id="UP000003900"/>
    </source>
</evidence>
<dbReference type="RefSeq" id="WP_006674593.1">
    <property type="nucleotide sequence ID" value="NZ_AHKH01000001.1"/>
</dbReference>
<dbReference type="AlphaFoldDB" id="H3S981"/>
<proteinExistence type="predicted"/>
<dbReference type="Pfam" id="PF09234">
    <property type="entry name" value="DUF1963"/>
    <property type="match status" value="1"/>
</dbReference>
<dbReference type="PANTHER" id="PTHR36436:SF6">
    <property type="entry name" value="SLL5081 PROTEIN"/>
    <property type="match status" value="1"/>
</dbReference>
<comment type="caution">
    <text evidence="1">The sequence shown here is derived from an EMBL/GenBank/DDBJ whole genome shotgun (WGS) entry which is preliminary data.</text>
</comment>
<protein>
    <recommendedName>
        <fullName evidence="3">DUF1963 domain-containing protein</fullName>
    </recommendedName>
</protein>
<dbReference type="InterPro" id="IPR015315">
    <property type="entry name" value="DUF1963"/>
</dbReference>
<dbReference type="STRING" id="1131935.PDENDC454_00405"/>
<evidence type="ECO:0000313" key="1">
    <source>
        <dbReference type="EMBL" id="EHQ64329.1"/>
    </source>
</evidence>
<reference evidence="1 2" key="1">
    <citation type="journal article" date="2012" name="J. Bacteriol.">
        <title>Genome Sequence of the Pattern-Forming Social Bacterium Paenibacillus dendritiformis C454 Chiral Morphotype.</title>
        <authorList>
            <person name="Sirota-Madi A."/>
            <person name="Olender T."/>
            <person name="Helman Y."/>
            <person name="Brainis I."/>
            <person name="Finkelshtein A."/>
            <person name="Roth D."/>
            <person name="Hagai E."/>
            <person name="Leshkowitz D."/>
            <person name="Brodsky L."/>
            <person name="Galatenko V."/>
            <person name="Nikolaev V."/>
            <person name="Gutnick D.L."/>
            <person name="Lancet D."/>
            <person name="Ben-Jacob E."/>
        </authorList>
    </citation>
    <scope>NUCLEOTIDE SEQUENCE [LARGE SCALE GENOMIC DNA]</scope>
    <source>
        <strain evidence="1 2">C454</strain>
    </source>
</reference>
<dbReference type="InterPro" id="IPR035948">
    <property type="entry name" value="YwqG-like_sf"/>
</dbReference>
<name>H3S981_9BACL</name>
<gene>
    <name evidence="1" type="ORF">PDENDC454_00405</name>
</gene>
<dbReference type="SUPFAM" id="SSF103032">
    <property type="entry name" value="Hypothetical protein YwqG"/>
    <property type="match status" value="1"/>
</dbReference>
<dbReference type="Gene3D" id="2.30.320.10">
    <property type="entry name" value="YwqG-like"/>
    <property type="match status" value="1"/>
</dbReference>
<organism evidence="1 2">
    <name type="scientific">Paenibacillus dendritiformis C454</name>
    <dbReference type="NCBI Taxonomy" id="1131935"/>
    <lineage>
        <taxon>Bacteria</taxon>
        <taxon>Bacillati</taxon>
        <taxon>Bacillota</taxon>
        <taxon>Bacilli</taxon>
        <taxon>Bacillales</taxon>
        <taxon>Paenibacillaceae</taxon>
        <taxon>Paenibacillus</taxon>
    </lineage>
</organism>
<dbReference type="PATRIC" id="fig|1131935.3.peg.81"/>
<sequence length="291" mass="33293">MNREAIVRLLEESGLEAYRESLASLIFPTCQLRLQPDEDPNLPLGCSKVGGHPDLPDDVEWPRWKHYNQSFIAQMNMADLPPELELPPEGLLTFFYAVEAMYADEEFYNNPGTCSVIYSTPERLGGLRRTPSPGELDEGAVLRPNRIEFVPGLCVPAAESAYLEMLGLGWTENREDFEKYWSVFLEKLHAQGPPDDYIHRLLGHPDQIQGDMQIYSEMIATGLSYDSLREPASRSRMLPSALRWRLLLQIDSEEEKTGVMWGDVGRIYYWIREEDLAALRFDRVVCQMQCG</sequence>